<dbReference type="Gene3D" id="1.20.1250.20">
    <property type="entry name" value="MFS general substrate transporter like domains"/>
    <property type="match status" value="1"/>
</dbReference>
<dbReference type="EC" id="2.7.4.9" evidence="6"/>
<evidence type="ECO:0000313" key="11">
    <source>
        <dbReference type="Proteomes" id="UP000294911"/>
    </source>
</evidence>
<dbReference type="InterPro" id="IPR018094">
    <property type="entry name" value="Thymidylate_kinase"/>
</dbReference>
<keyword evidence="6" id="KW-0547">Nucleotide-binding</keyword>
<evidence type="ECO:0000313" key="10">
    <source>
        <dbReference type="EMBL" id="TCP56823.1"/>
    </source>
</evidence>
<dbReference type="InterPro" id="IPR011701">
    <property type="entry name" value="MFS"/>
</dbReference>
<comment type="function">
    <text evidence="6">Phosphorylation of dTMP to form dTDP in both de novo and salvage pathways of dTTP synthesis.</text>
</comment>
<dbReference type="AlphaFoldDB" id="A0A4R2R2P6"/>
<feature type="transmembrane region" description="Helical" evidence="8">
    <location>
        <begin position="411"/>
        <end position="427"/>
    </location>
</feature>
<evidence type="ECO:0000256" key="3">
    <source>
        <dbReference type="ARBA" id="ARBA00022692"/>
    </source>
</evidence>
<keyword evidence="6 10" id="KW-0418">Kinase</keyword>
<dbReference type="EMBL" id="SLXQ01000001">
    <property type="protein sequence ID" value="TCP56823.1"/>
    <property type="molecule type" value="Genomic_DNA"/>
</dbReference>
<comment type="similarity">
    <text evidence="6">Belongs to the thymidylate kinase family.</text>
</comment>
<comment type="catalytic activity">
    <reaction evidence="6">
        <text>dTMP + ATP = dTDP + ADP</text>
        <dbReference type="Rhea" id="RHEA:13517"/>
        <dbReference type="ChEBI" id="CHEBI:30616"/>
        <dbReference type="ChEBI" id="CHEBI:58369"/>
        <dbReference type="ChEBI" id="CHEBI:63528"/>
        <dbReference type="ChEBI" id="CHEBI:456216"/>
        <dbReference type="EC" id="2.7.4.9"/>
    </reaction>
</comment>
<gene>
    <name evidence="6" type="primary">tmk</name>
    <name evidence="10" type="ORF">EV191_101770</name>
</gene>
<feature type="transmembrane region" description="Helical" evidence="8">
    <location>
        <begin position="447"/>
        <end position="463"/>
    </location>
</feature>
<keyword evidence="5 8" id="KW-0472">Membrane</keyword>
<evidence type="ECO:0000259" key="9">
    <source>
        <dbReference type="Pfam" id="PF02223"/>
    </source>
</evidence>
<name>A0A4R2R2P6_9PSEU</name>
<evidence type="ECO:0000256" key="1">
    <source>
        <dbReference type="ARBA" id="ARBA00004651"/>
    </source>
</evidence>
<dbReference type="GO" id="GO:0005886">
    <property type="term" value="C:plasma membrane"/>
    <property type="evidence" value="ECO:0007669"/>
    <property type="project" value="UniProtKB-SubCell"/>
</dbReference>
<feature type="region of interest" description="Disordered" evidence="7">
    <location>
        <begin position="681"/>
        <end position="713"/>
    </location>
</feature>
<comment type="subcellular location">
    <subcellularLocation>
        <location evidence="1">Cell membrane</location>
        <topology evidence="1">Multi-pass membrane protein</topology>
    </subcellularLocation>
</comment>
<feature type="transmembrane region" description="Helical" evidence="8">
    <location>
        <begin position="39"/>
        <end position="61"/>
    </location>
</feature>
<keyword evidence="6" id="KW-0808">Transferase</keyword>
<evidence type="ECO:0000256" key="5">
    <source>
        <dbReference type="ARBA" id="ARBA00023136"/>
    </source>
</evidence>
<keyword evidence="6" id="KW-0545">Nucleotide biosynthesis</keyword>
<dbReference type="GO" id="GO:0004798">
    <property type="term" value="F:dTMP kinase activity"/>
    <property type="evidence" value="ECO:0007669"/>
    <property type="project" value="UniProtKB-UniRule"/>
</dbReference>
<dbReference type="Proteomes" id="UP000294911">
    <property type="component" value="Unassembled WGS sequence"/>
</dbReference>
<dbReference type="SUPFAM" id="SSF52540">
    <property type="entry name" value="P-loop containing nucleoside triphosphate hydrolases"/>
    <property type="match status" value="1"/>
</dbReference>
<feature type="domain" description="Thymidylate kinase-like" evidence="9">
    <location>
        <begin position="497"/>
        <end position="625"/>
    </location>
</feature>
<feature type="transmembrane region" description="Helical" evidence="8">
    <location>
        <begin position="167"/>
        <end position="186"/>
    </location>
</feature>
<feature type="transmembrane region" description="Helical" evidence="8">
    <location>
        <begin position="206"/>
        <end position="226"/>
    </location>
</feature>
<dbReference type="InterPro" id="IPR027417">
    <property type="entry name" value="P-loop_NTPase"/>
</dbReference>
<organism evidence="10 11">
    <name type="scientific">Tamaricihabitans halophyticus</name>
    <dbReference type="NCBI Taxonomy" id="1262583"/>
    <lineage>
        <taxon>Bacteria</taxon>
        <taxon>Bacillati</taxon>
        <taxon>Actinomycetota</taxon>
        <taxon>Actinomycetes</taxon>
        <taxon>Pseudonocardiales</taxon>
        <taxon>Pseudonocardiaceae</taxon>
        <taxon>Tamaricihabitans</taxon>
    </lineage>
</organism>
<protein>
    <recommendedName>
        <fullName evidence="6">Thymidylate kinase</fullName>
        <ecNumber evidence="6">2.7.4.9</ecNumber>
    </recommendedName>
    <alternativeName>
        <fullName evidence="6">dTMP kinase</fullName>
    </alternativeName>
</protein>
<dbReference type="GO" id="GO:0022857">
    <property type="term" value="F:transmembrane transporter activity"/>
    <property type="evidence" value="ECO:0007669"/>
    <property type="project" value="InterPro"/>
</dbReference>
<feature type="transmembrane region" description="Helical" evidence="8">
    <location>
        <begin position="128"/>
        <end position="146"/>
    </location>
</feature>
<feature type="transmembrane region" description="Helical" evidence="8">
    <location>
        <begin position="311"/>
        <end position="331"/>
    </location>
</feature>
<dbReference type="InterPro" id="IPR036259">
    <property type="entry name" value="MFS_trans_sf"/>
</dbReference>
<dbReference type="PANTHER" id="PTHR23513">
    <property type="entry name" value="INTEGRAL MEMBRANE EFFLUX PROTEIN-RELATED"/>
    <property type="match status" value="1"/>
</dbReference>
<keyword evidence="2" id="KW-1003">Cell membrane</keyword>
<keyword evidence="11" id="KW-1185">Reference proteome</keyword>
<reference evidence="10 11" key="1">
    <citation type="submission" date="2019-03" db="EMBL/GenBank/DDBJ databases">
        <title>Genomic Encyclopedia of Type Strains, Phase IV (KMG-IV): sequencing the most valuable type-strain genomes for metagenomic binning, comparative biology and taxonomic classification.</title>
        <authorList>
            <person name="Goeker M."/>
        </authorList>
    </citation>
    <scope>NUCLEOTIDE SEQUENCE [LARGE SCALE GENOMIC DNA]</scope>
    <source>
        <strain evidence="10 11">DSM 45765</strain>
    </source>
</reference>
<proteinExistence type="inferred from homology"/>
<dbReference type="SUPFAM" id="SSF103473">
    <property type="entry name" value="MFS general substrate transporter"/>
    <property type="match status" value="1"/>
</dbReference>
<keyword evidence="3 8" id="KW-0812">Transmembrane</keyword>
<evidence type="ECO:0000256" key="4">
    <source>
        <dbReference type="ARBA" id="ARBA00022989"/>
    </source>
</evidence>
<dbReference type="Gene3D" id="3.40.50.300">
    <property type="entry name" value="P-loop containing nucleotide triphosphate hydrolases"/>
    <property type="match status" value="1"/>
</dbReference>
<dbReference type="PANTHER" id="PTHR23513:SF6">
    <property type="entry name" value="MAJOR FACILITATOR SUPERFAMILY ASSOCIATED DOMAIN-CONTAINING PROTEIN"/>
    <property type="match status" value="1"/>
</dbReference>
<comment type="caution">
    <text evidence="6">Lacks conserved residue(s) required for the propagation of feature annotation.</text>
</comment>
<dbReference type="GO" id="GO:0005524">
    <property type="term" value="F:ATP binding"/>
    <property type="evidence" value="ECO:0007669"/>
    <property type="project" value="UniProtKB-UniRule"/>
</dbReference>
<dbReference type="InterPro" id="IPR039430">
    <property type="entry name" value="Thymidylate_kin-like_dom"/>
</dbReference>
<dbReference type="GO" id="GO:0006233">
    <property type="term" value="P:dTDP biosynthetic process"/>
    <property type="evidence" value="ECO:0007669"/>
    <property type="project" value="InterPro"/>
</dbReference>
<dbReference type="GO" id="GO:0006235">
    <property type="term" value="P:dTTP biosynthetic process"/>
    <property type="evidence" value="ECO:0007669"/>
    <property type="project" value="UniProtKB-UniRule"/>
</dbReference>
<keyword evidence="4 8" id="KW-1133">Transmembrane helix</keyword>
<feature type="compositionally biased region" description="Low complexity" evidence="7">
    <location>
        <begin position="693"/>
        <end position="713"/>
    </location>
</feature>
<evidence type="ECO:0000256" key="6">
    <source>
        <dbReference type="HAMAP-Rule" id="MF_00165"/>
    </source>
</evidence>
<evidence type="ECO:0000256" key="2">
    <source>
        <dbReference type="ARBA" id="ARBA00022475"/>
    </source>
</evidence>
<feature type="transmembrane region" description="Helical" evidence="8">
    <location>
        <begin position="343"/>
        <end position="360"/>
    </location>
</feature>
<dbReference type="Pfam" id="PF07690">
    <property type="entry name" value="MFS_1"/>
    <property type="match status" value="1"/>
</dbReference>
<evidence type="ECO:0000256" key="8">
    <source>
        <dbReference type="SAM" id="Phobius"/>
    </source>
</evidence>
<evidence type="ECO:0000256" key="7">
    <source>
        <dbReference type="SAM" id="MobiDB-lite"/>
    </source>
</evidence>
<comment type="caution">
    <text evidence="10">The sequence shown here is derived from an EMBL/GenBank/DDBJ whole genome shotgun (WGS) entry which is preliminary data.</text>
</comment>
<keyword evidence="6" id="KW-0067">ATP-binding</keyword>
<feature type="transmembrane region" description="Helical" evidence="8">
    <location>
        <begin position="366"/>
        <end position="390"/>
    </location>
</feature>
<feature type="transmembrane region" description="Helical" evidence="8">
    <location>
        <begin position="73"/>
        <end position="93"/>
    </location>
</feature>
<sequence length="713" mass="74762">MGQIGAVDSSKQAGTSASSDASTARRIRAVLSIRPFRRLWGTTYLCSAADWLSFLALTGLTTKLTDSYAMQNFAFSGVVLTQLLPGLLFAPLGGLLADRFDRRKVMALCDVLRCSLLLSIPIVDEAFWIFIANALVGCCAAMWIPCKDSAVPNLLRRKEQVETANQLGLVMTYGISVITAAGLYAVVTGVGPMLHLPENLLGELVFAKIIVVFNGLLYLVSALLVLTRIPELSRRDTGVQVDTSERESAGPARADEQKLGLFGMIRDAGRFVRSTPLVRGLLIGMIGAFAAGGAVVGSAKPYSSSLLGGDSTFGLLFVALFIGLGAGMVGAPKLARRLPHSRLFGISIVIAGIALILVALSPHLAVALITVSLVGGCAGVAFLTGVTIIGTQIEDAIRGRINAIYQSLMKLILAGTIAVTPLLIGLVRPRMIEVFGRVIVIDGTRPVMLGGGLIAALVGVIAYRQMGDRSPTPIISDLLNAIRGKRIRSAGLLISIEGSGSTDTATQAGRLAEWLRGGNREVLLAAEPGLDDARLREVLDTVSISGARARALVAAAVRAEVVERDVRPALDAGAIVVMDRFMDSPLAHHATTAGLDPAEVEGLTDWATARLRPDVTVLLDSETNTQDGQYAGPQLRVQSLLSDMAAADPDRYAVVYADGSADDVASRVRGAVHAMLAVRDPKLGLGSDGSTQPPAAGADPVRAGAAGVDAEKE</sequence>
<accession>A0A4R2R2P6</accession>
<dbReference type="CDD" id="cd06173">
    <property type="entry name" value="MFS_MefA_like"/>
    <property type="match status" value="1"/>
</dbReference>
<feature type="transmembrane region" description="Helical" evidence="8">
    <location>
        <begin position="280"/>
        <end position="299"/>
    </location>
</feature>
<dbReference type="Pfam" id="PF02223">
    <property type="entry name" value="Thymidylate_kin"/>
    <property type="match status" value="1"/>
</dbReference>
<dbReference type="HAMAP" id="MF_00165">
    <property type="entry name" value="Thymidylate_kinase"/>
    <property type="match status" value="1"/>
</dbReference>